<dbReference type="OrthoDB" id="3958888at2759"/>
<feature type="chain" id="PRO_5013276926" evidence="2">
    <location>
        <begin position="16"/>
        <end position="129"/>
    </location>
</feature>
<sequence>MLGPNLGLLAAAGAASPLGLLHLGVEEMGLVGDRDFNGISLEFPIVLDNNDADLDVASMCSFSVENVGGVYNKSVALSPMCTLTTTLPLPPRPQACGSYLSPLRLYNDPNAGDADSGGKDNSVKTLDLP</sequence>
<protein>
    <submittedName>
        <fullName evidence="3">Uncharacterized protein</fullName>
    </submittedName>
</protein>
<feature type="region of interest" description="Disordered" evidence="1">
    <location>
        <begin position="110"/>
        <end position="129"/>
    </location>
</feature>
<dbReference type="EMBL" id="MCFA01000310">
    <property type="protein sequence ID" value="ORX94397.1"/>
    <property type="molecule type" value="Genomic_DNA"/>
</dbReference>
<gene>
    <name evidence="3" type="ORF">BCR34DRAFT_594439</name>
</gene>
<name>A0A1Y1Y8S2_9PLEO</name>
<accession>A0A1Y1Y8S2</accession>
<evidence type="ECO:0000313" key="3">
    <source>
        <dbReference type="EMBL" id="ORX94397.1"/>
    </source>
</evidence>
<feature type="signal peptide" evidence="2">
    <location>
        <begin position="1"/>
        <end position="15"/>
    </location>
</feature>
<dbReference type="AlphaFoldDB" id="A0A1Y1Y8S2"/>
<keyword evidence="4" id="KW-1185">Reference proteome</keyword>
<evidence type="ECO:0000256" key="1">
    <source>
        <dbReference type="SAM" id="MobiDB-lite"/>
    </source>
</evidence>
<organism evidence="3 4">
    <name type="scientific">Clohesyomyces aquaticus</name>
    <dbReference type="NCBI Taxonomy" id="1231657"/>
    <lineage>
        <taxon>Eukaryota</taxon>
        <taxon>Fungi</taxon>
        <taxon>Dikarya</taxon>
        <taxon>Ascomycota</taxon>
        <taxon>Pezizomycotina</taxon>
        <taxon>Dothideomycetes</taxon>
        <taxon>Pleosporomycetidae</taxon>
        <taxon>Pleosporales</taxon>
        <taxon>Lindgomycetaceae</taxon>
        <taxon>Clohesyomyces</taxon>
    </lineage>
</organism>
<comment type="caution">
    <text evidence="3">The sequence shown here is derived from an EMBL/GenBank/DDBJ whole genome shotgun (WGS) entry which is preliminary data.</text>
</comment>
<keyword evidence="2" id="KW-0732">Signal</keyword>
<proteinExistence type="predicted"/>
<reference evidence="3 4" key="1">
    <citation type="submission" date="2016-07" db="EMBL/GenBank/DDBJ databases">
        <title>Pervasive Adenine N6-methylation of Active Genes in Fungi.</title>
        <authorList>
            <consortium name="DOE Joint Genome Institute"/>
            <person name="Mondo S.J."/>
            <person name="Dannebaum R.O."/>
            <person name="Kuo R.C."/>
            <person name="Labutti K."/>
            <person name="Haridas S."/>
            <person name="Kuo A."/>
            <person name="Salamov A."/>
            <person name="Ahrendt S.R."/>
            <person name="Lipzen A."/>
            <person name="Sullivan W."/>
            <person name="Andreopoulos W.B."/>
            <person name="Clum A."/>
            <person name="Lindquist E."/>
            <person name="Daum C."/>
            <person name="Ramamoorthy G.K."/>
            <person name="Gryganskyi A."/>
            <person name="Culley D."/>
            <person name="Magnuson J.K."/>
            <person name="James T.Y."/>
            <person name="O'Malley M.A."/>
            <person name="Stajich J.E."/>
            <person name="Spatafora J.W."/>
            <person name="Visel A."/>
            <person name="Grigoriev I.V."/>
        </authorList>
    </citation>
    <scope>NUCLEOTIDE SEQUENCE [LARGE SCALE GENOMIC DNA]</scope>
    <source>
        <strain evidence="3 4">CBS 115471</strain>
    </source>
</reference>
<evidence type="ECO:0000313" key="4">
    <source>
        <dbReference type="Proteomes" id="UP000193144"/>
    </source>
</evidence>
<evidence type="ECO:0000256" key="2">
    <source>
        <dbReference type="SAM" id="SignalP"/>
    </source>
</evidence>
<dbReference type="Proteomes" id="UP000193144">
    <property type="component" value="Unassembled WGS sequence"/>
</dbReference>